<reference evidence="1 2" key="1">
    <citation type="submission" date="2018-11" db="EMBL/GenBank/DDBJ databases">
        <authorList>
            <consortium name="Pathogen Informatics"/>
        </authorList>
    </citation>
    <scope>NUCLEOTIDE SEQUENCE [LARGE SCALE GENOMIC DNA]</scope>
</reference>
<protein>
    <submittedName>
        <fullName evidence="1">Uncharacterized protein</fullName>
    </submittedName>
</protein>
<dbReference type="Proteomes" id="UP000281553">
    <property type="component" value="Unassembled WGS sequence"/>
</dbReference>
<dbReference type="EMBL" id="UYRU01048621">
    <property type="protein sequence ID" value="VDN10181.1"/>
    <property type="molecule type" value="Genomic_DNA"/>
</dbReference>
<dbReference type="OrthoDB" id="6260317at2759"/>
<sequence length="218" mass="24168">MTACSKVVSSQYSKYFKDYGYPYRAQDVFECEFILMEAMAHCKRQHADGPLPPLPALSHRPRSSLTAIVLGNIRFTILPSKLTLGPRQQPPSERIPFKVKFGSPHPDEDCFNALKKVERGRNSFLARSSRRNTVVVNAVVQLPPLYQADISCLQLAFISLEKNPPADASYAANDSASLSAACGGHNNSFPITNRQSKVSPLAVAEHWFSELTVNMEKV</sequence>
<keyword evidence="2" id="KW-1185">Reference proteome</keyword>
<accession>A0A3P7LVF2</accession>
<name>A0A3P7LVF2_DIBLA</name>
<evidence type="ECO:0000313" key="2">
    <source>
        <dbReference type="Proteomes" id="UP000281553"/>
    </source>
</evidence>
<gene>
    <name evidence="1" type="ORF">DILT_LOCUS6012</name>
</gene>
<dbReference type="AlphaFoldDB" id="A0A3P7LVF2"/>
<evidence type="ECO:0000313" key="1">
    <source>
        <dbReference type="EMBL" id="VDN10181.1"/>
    </source>
</evidence>
<proteinExistence type="predicted"/>
<organism evidence="1 2">
    <name type="scientific">Dibothriocephalus latus</name>
    <name type="common">Fish tapeworm</name>
    <name type="synonym">Diphyllobothrium latum</name>
    <dbReference type="NCBI Taxonomy" id="60516"/>
    <lineage>
        <taxon>Eukaryota</taxon>
        <taxon>Metazoa</taxon>
        <taxon>Spiralia</taxon>
        <taxon>Lophotrochozoa</taxon>
        <taxon>Platyhelminthes</taxon>
        <taxon>Cestoda</taxon>
        <taxon>Eucestoda</taxon>
        <taxon>Diphyllobothriidea</taxon>
        <taxon>Diphyllobothriidae</taxon>
        <taxon>Dibothriocephalus</taxon>
    </lineage>
</organism>